<evidence type="ECO:0000313" key="10">
    <source>
        <dbReference type="EMBL" id="KAF7186240.1"/>
    </source>
</evidence>
<dbReference type="Pfam" id="PF00293">
    <property type="entry name" value="NUDIX"/>
    <property type="match status" value="1"/>
</dbReference>
<dbReference type="InterPro" id="IPR045121">
    <property type="entry name" value="CoAse"/>
</dbReference>
<dbReference type="SUPFAM" id="SSF55811">
    <property type="entry name" value="Nudix"/>
    <property type="match status" value="1"/>
</dbReference>
<feature type="domain" description="Nudix hydrolase" evidence="9">
    <location>
        <begin position="178"/>
        <end position="362"/>
    </location>
</feature>
<comment type="caution">
    <text evidence="10">The sequence shown here is derived from an EMBL/GenBank/DDBJ whole genome shotgun (WGS) entry which is preliminary data.</text>
</comment>
<comment type="cofactor">
    <cofactor evidence="1">
        <name>Mn(2+)</name>
        <dbReference type="ChEBI" id="CHEBI:29035"/>
    </cofactor>
</comment>
<dbReference type="PROSITE" id="PS50127">
    <property type="entry name" value="UBC_2"/>
    <property type="match status" value="1"/>
</dbReference>
<evidence type="ECO:0000256" key="1">
    <source>
        <dbReference type="ARBA" id="ARBA00001936"/>
    </source>
</evidence>
<dbReference type="SMART" id="SM00212">
    <property type="entry name" value="UBCc"/>
    <property type="match status" value="1"/>
</dbReference>
<protein>
    <submittedName>
        <fullName evidence="10">Putative ubiquitin-conjugating enzyme E2 W-A</fullName>
    </submittedName>
</protein>
<sequence>MAGMASKRLQKELAKLQGPALPPGISIVSTPDLKEWQMDVVVPENPLYNPEEKYRLRFQFSPNYPIEAPEVTFITLSDPPRRIPMHPHIYSNGIICLDLLDSQGWSPVHNVESICISIQSMLASNTKNERPPGDAEFVKSNRQRPRDINFLYHDPSKALANLRSFVAPPTNWYRCPLTRRAAVLILLFADKRGDLRVVLTIRSSGLKNYAGQAALPGGKSDTLQETPFKVARREAFEEIGLPMSDHHLPPGYSVEHLTELPANLAMTELGVRPCVAYLKTPAPSAKNQNPDAARDILPKLDAREVAAVFTAPFQNFLFEKDMDQQTREKVPGEWYKGSWHSWHESAWRMHQFFVPVPKGTVFLAKKPPSYAEPRSPQEVSKSKSSSSPPTPSSSSPSKDPASSKQSRSTLQPPLPRSFYTNTTKPLEQPRYRVFGMTARILVDAARVAYGEEPEYEHNSHFGDEDMIAKLMSIGRLNSLKKEGEVLTQEIMKEAAKAKI</sequence>
<accession>A0A8H6R6M3</accession>
<dbReference type="Gene3D" id="3.10.110.10">
    <property type="entry name" value="Ubiquitin Conjugating Enzyme"/>
    <property type="match status" value="1"/>
</dbReference>
<dbReference type="CDD" id="cd03426">
    <property type="entry name" value="NUDIX_CoAse_Nudt7"/>
    <property type="match status" value="1"/>
</dbReference>
<gene>
    <name evidence="10" type="ORF">HII31_12426</name>
</gene>
<dbReference type="InterPro" id="IPR015797">
    <property type="entry name" value="NUDIX_hydrolase-like_dom_sf"/>
</dbReference>
<evidence type="ECO:0000256" key="4">
    <source>
        <dbReference type="ARBA" id="ARBA00022801"/>
    </source>
</evidence>
<keyword evidence="3" id="KW-0479">Metal-binding</keyword>
<feature type="domain" description="UBC core" evidence="8">
    <location>
        <begin position="4"/>
        <end position="161"/>
    </location>
</feature>
<evidence type="ECO:0000256" key="2">
    <source>
        <dbReference type="ARBA" id="ARBA00001946"/>
    </source>
</evidence>
<feature type="region of interest" description="Disordered" evidence="7">
    <location>
        <begin position="367"/>
        <end position="422"/>
    </location>
</feature>
<evidence type="ECO:0000256" key="7">
    <source>
        <dbReference type="SAM" id="MobiDB-lite"/>
    </source>
</evidence>
<keyword evidence="5" id="KW-0460">Magnesium</keyword>
<dbReference type="AlphaFoldDB" id="A0A8H6R6M3"/>
<name>A0A8H6R6M3_9PEZI</name>
<dbReference type="GO" id="GO:0015938">
    <property type="term" value="P:coenzyme A catabolic process"/>
    <property type="evidence" value="ECO:0007669"/>
    <property type="project" value="TreeGrafter"/>
</dbReference>
<proteinExistence type="predicted"/>
<comment type="cofactor">
    <cofactor evidence="2">
        <name>Mg(2+)</name>
        <dbReference type="ChEBI" id="CHEBI:18420"/>
    </cofactor>
</comment>
<evidence type="ECO:0000256" key="3">
    <source>
        <dbReference type="ARBA" id="ARBA00022723"/>
    </source>
</evidence>
<keyword evidence="4" id="KW-0378">Hydrolase</keyword>
<dbReference type="Proteomes" id="UP000660729">
    <property type="component" value="Unassembled WGS sequence"/>
</dbReference>
<dbReference type="InterPro" id="IPR000608">
    <property type="entry name" value="UBC"/>
</dbReference>
<dbReference type="InterPro" id="IPR016135">
    <property type="entry name" value="UBQ-conjugating_enzyme/RWD"/>
</dbReference>
<evidence type="ECO:0000256" key="6">
    <source>
        <dbReference type="ARBA" id="ARBA00023211"/>
    </source>
</evidence>
<keyword evidence="11" id="KW-1185">Reference proteome</keyword>
<evidence type="ECO:0000259" key="9">
    <source>
        <dbReference type="PROSITE" id="PS51462"/>
    </source>
</evidence>
<feature type="compositionally biased region" description="Low complexity" evidence="7">
    <location>
        <begin position="382"/>
        <end position="406"/>
    </location>
</feature>
<dbReference type="Gene3D" id="3.90.79.10">
    <property type="entry name" value="Nucleoside Triphosphate Pyrophosphohydrolase"/>
    <property type="match status" value="1"/>
</dbReference>
<dbReference type="FunFam" id="3.10.110.10:FF:000072">
    <property type="entry name" value="Ubiquitin-conjugating enzyme E2 W"/>
    <property type="match status" value="1"/>
</dbReference>
<reference evidence="10" key="1">
    <citation type="submission" date="2020-04" db="EMBL/GenBank/DDBJ databases">
        <title>Draft genome resource of the tomato pathogen Pseudocercospora fuligena.</title>
        <authorList>
            <person name="Zaccaron A."/>
        </authorList>
    </citation>
    <scope>NUCLEOTIDE SEQUENCE</scope>
    <source>
        <strain evidence="10">PF001</strain>
    </source>
</reference>
<dbReference type="GO" id="GO:0010945">
    <property type="term" value="F:coenzyme A diphosphatase activity"/>
    <property type="evidence" value="ECO:0007669"/>
    <property type="project" value="InterPro"/>
</dbReference>
<dbReference type="CDD" id="cd23808">
    <property type="entry name" value="UBCc_UBE2W"/>
    <property type="match status" value="1"/>
</dbReference>
<keyword evidence="6" id="KW-0464">Manganese</keyword>
<evidence type="ECO:0000313" key="11">
    <source>
        <dbReference type="Proteomes" id="UP000660729"/>
    </source>
</evidence>
<dbReference type="GO" id="GO:0046872">
    <property type="term" value="F:metal ion binding"/>
    <property type="evidence" value="ECO:0007669"/>
    <property type="project" value="UniProtKB-KW"/>
</dbReference>
<dbReference type="InterPro" id="IPR000086">
    <property type="entry name" value="NUDIX_hydrolase_dom"/>
</dbReference>
<dbReference type="PANTHER" id="PTHR12992:SF24">
    <property type="entry name" value="PEROXISOMAL COENZYME A DIPHOSPHATASE NUDT7"/>
    <property type="match status" value="1"/>
</dbReference>
<dbReference type="Pfam" id="PF00179">
    <property type="entry name" value="UQ_con"/>
    <property type="match status" value="1"/>
</dbReference>
<dbReference type="EMBL" id="JABCIY010000260">
    <property type="protein sequence ID" value="KAF7186240.1"/>
    <property type="molecule type" value="Genomic_DNA"/>
</dbReference>
<dbReference type="OrthoDB" id="206213at2759"/>
<evidence type="ECO:0000256" key="5">
    <source>
        <dbReference type="ARBA" id="ARBA00022842"/>
    </source>
</evidence>
<dbReference type="SUPFAM" id="SSF54495">
    <property type="entry name" value="UBC-like"/>
    <property type="match status" value="1"/>
</dbReference>
<dbReference type="PANTHER" id="PTHR12992">
    <property type="entry name" value="NUDIX HYDROLASE"/>
    <property type="match status" value="1"/>
</dbReference>
<organism evidence="10 11">
    <name type="scientific">Pseudocercospora fuligena</name>
    <dbReference type="NCBI Taxonomy" id="685502"/>
    <lineage>
        <taxon>Eukaryota</taxon>
        <taxon>Fungi</taxon>
        <taxon>Dikarya</taxon>
        <taxon>Ascomycota</taxon>
        <taxon>Pezizomycotina</taxon>
        <taxon>Dothideomycetes</taxon>
        <taxon>Dothideomycetidae</taxon>
        <taxon>Mycosphaerellales</taxon>
        <taxon>Mycosphaerellaceae</taxon>
        <taxon>Pseudocercospora</taxon>
    </lineage>
</organism>
<dbReference type="PROSITE" id="PS51462">
    <property type="entry name" value="NUDIX"/>
    <property type="match status" value="1"/>
</dbReference>
<evidence type="ECO:0000259" key="8">
    <source>
        <dbReference type="PROSITE" id="PS50127"/>
    </source>
</evidence>